<evidence type="ECO:0000259" key="1">
    <source>
        <dbReference type="PROSITE" id="PS51352"/>
    </source>
</evidence>
<dbReference type="PANTHER" id="PTHR45663:SF11">
    <property type="entry name" value="GEO12009P1"/>
    <property type="match status" value="1"/>
</dbReference>
<dbReference type="PANTHER" id="PTHR45663">
    <property type="entry name" value="GEO12009P1"/>
    <property type="match status" value="1"/>
</dbReference>
<dbReference type="GO" id="GO:0015035">
    <property type="term" value="F:protein-disulfide reductase activity"/>
    <property type="evidence" value="ECO:0007669"/>
    <property type="project" value="TreeGrafter"/>
</dbReference>
<dbReference type="Pfam" id="PF00085">
    <property type="entry name" value="Thioredoxin"/>
    <property type="match status" value="1"/>
</dbReference>
<proteinExistence type="predicted"/>
<dbReference type="CDD" id="cd02947">
    <property type="entry name" value="TRX_family"/>
    <property type="match status" value="1"/>
</dbReference>
<name>A0AA96EQ71_9VIRU</name>
<reference evidence="2" key="1">
    <citation type="submission" date="2023-07" db="EMBL/GenBank/DDBJ databases">
        <authorList>
            <person name="Xia Y."/>
        </authorList>
    </citation>
    <scope>NUCLEOTIDE SEQUENCE</scope>
    <source>
        <strain evidence="2">E</strain>
    </source>
</reference>
<sequence length="136" mass="15447">MKKFFVSKTQNKTCKMKVSQAPSSRKPQELDDTNFVQAIRSNKFYVLDAWAHWCGPCRMMLPEFDKITAACIRKDVTFGKIHVADPKSEKAKVALNISSLPTFIIFKDGREVARKSGASKLDEMTGWIDQYIGKPQ</sequence>
<dbReference type="Gene3D" id="3.40.30.10">
    <property type="entry name" value="Glutaredoxin"/>
    <property type="match status" value="1"/>
</dbReference>
<dbReference type="InterPro" id="IPR013766">
    <property type="entry name" value="Thioredoxin_domain"/>
</dbReference>
<dbReference type="PRINTS" id="PR00421">
    <property type="entry name" value="THIOREDOXIN"/>
</dbReference>
<evidence type="ECO:0000313" key="2">
    <source>
        <dbReference type="EMBL" id="WNL50336.1"/>
    </source>
</evidence>
<protein>
    <submittedName>
        <fullName evidence="2">Thioredoxin</fullName>
    </submittedName>
</protein>
<gene>
    <name evidence="2" type="ORF">MarDSR_297</name>
</gene>
<feature type="domain" description="Thioredoxin" evidence="1">
    <location>
        <begin position="15"/>
        <end position="133"/>
    </location>
</feature>
<dbReference type="EMBL" id="OR343189">
    <property type="protein sequence ID" value="WNL50336.1"/>
    <property type="molecule type" value="Genomic_DNA"/>
</dbReference>
<accession>A0AA96EQ71</accession>
<dbReference type="InterPro" id="IPR036249">
    <property type="entry name" value="Thioredoxin-like_sf"/>
</dbReference>
<dbReference type="SUPFAM" id="SSF52833">
    <property type="entry name" value="Thioredoxin-like"/>
    <property type="match status" value="1"/>
</dbReference>
<organism evidence="2">
    <name type="scientific">Marseillevirus sp</name>
    <dbReference type="NCBI Taxonomy" id="2809551"/>
    <lineage>
        <taxon>Viruses</taxon>
        <taxon>Varidnaviria</taxon>
        <taxon>Bamfordvirae</taxon>
        <taxon>Nucleocytoviricota</taxon>
        <taxon>Megaviricetes</taxon>
        <taxon>Pimascovirales</taxon>
        <taxon>Pimascovirales incertae sedis</taxon>
        <taxon>Marseilleviridae</taxon>
        <taxon>Marseillevirus</taxon>
    </lineage>
</organism>
<dbReference type="PROSITE" id="PS51352">
    <property type="entry name" value="THIOREDOXIN_2"/>
    <property type="match status" value="1"/>
</dbReference>